<dbReference type="Gene3D" id="1.20.1560.10">
    <property type="entry name" value="ABC transporter type 1, transmembrane domain"/>
    <property type="match status" value="3"/>
</dbReference>
<dbReference type="InterPro" id="IPR003439">
    <property type="entry name" value="ABC_transporter-like_ATP-bd"/>
</dbReference>
<keyword evidence="10" id="KW-0325">Glycoprotein</keyword>
<feature type="domain" description="ABC transporter" evidence="13">
    <location>
        <begin position="1092"/>
        <end position="1329"/>
    </location>
</feature>
<dbReference type="EMBL" id="JANBVO010000035">
    <property type="protein sequence ID" value="KAJ9137261.1"/>
    <property type="molecule type" value="Genomic_DNA"/>
</dbReference>
<dbReference type="PANTHER" id="PTHR43394:SF27">
    <property type="entry name" value="ATP-DEPENDENT TRANSLOCASE ABCB1-LIKE"/>
    <property type="match status" value="1"/>
</dbReference>
<gene>
    <name evidence="15" type="ORF">NKR23_g9221</name>
</gene>
<dbReference type="SUPFAM" id="SSF90123">
    <property type="entry name" value="ABC transporter transmembrane region"/>
    <property type="match status" value="2"/>
</dbReference>
<keyword evidence="9 12" id="KW-0472">Membrane</keyword>
<organism evidence="15 16">
    <name type="scientific">Pleurostoma richardsiae</name>
    <dbReference type="NCBI Taxonomy" id="41990"/>
    <lineage>
        <taxon>Eukaryota</taxon>
        <taxon>Fungi</taxon>
        <taxon>Dikarya</taxon>
        <taxon>Ascomycota</taxon>
        <taxon>Pezizomycotina</taxon>
        <taxon>Sordariomycetes</taxon>
        <taxon>Sordariomycetidae</taxon>
        <taxon>Calosphaeriales</taxon>
        <taxon>Pleurostomataceae</taxon>
        <taxon>Pleurostoma</taxon>
    </lineage>
</organism>
<evidence type="ECO:0000256" key="10">
    <source>
        <dbReference type="ARBA" id="ARBA00023180"/>
    </source>
</evidence>
<feature type="transmembrane region" description="Helical" evidence="12">
    <location>
        <begin position="246"/>
        <end position="268"/>
    </location>
</feature>
<feature type="transmembrane region" description="Helical" evidence="12">
    <location>
        <begin position="145"/>
        <end position="169"/>
    </location>
</feature>
<feature type="transmembrane region" description="Helical" evidence="12">
    <location>
        <begin position="762"/>
        <end position="790"/>
    </location>
</feature>
<dbReference type="SUPFAM" id="SSF52540">
    <property type="entry name" value="P-loop containing nucleoside triphosphate hydrolases"/>
    <property type="match status" value="2"/>
</dbReference>
<dbReference type="SMART" id="SM00382">
    <property type="entry name" value="AAA"/>
    <property type="match status" value="2"/>
</dbReference>
<evidence type="ECO:0000256" key="6">
    <source>
        <dbReference type="ARBA" id="ARBA00022741"/>
    </source>
</evidence>
<evidence type="ECO:0000259" key="14">
    <source>
        <dbReference type="PROSITE" id="PS50929"/>
    </source>
</evidence>
<dbReference type="InterPro" id="IPR036640">
    <property type="entry name" value="ABC1_TM_sf"/>
</dbReference>
<evidence type="ECO:0000256" key="11">
    <source>
        <dbReference type="SAM" id="MobiDB-lite"/>
    </source>
</evidence>
<feature type="transmembrane region" description="Helical" evidence="12">
    <location>
        <begin position="914"/>
        <end position="935"/>
    </location>
</feature>
<comment type="similarity">
    <text evidence="2">Belongs to the ABC transporter superfamily. ABCB family. Multidrug resistance exporter (TC 3.A.1.201) subfamily.</text>
</comment>
<evidence type="ECO:0000256" key="1">
    <source>
        <dbReference type="ARBA" id="ARBA00004651"/>
    </source>
</evidence>
<dbReference type="GO" id="GO:0005524">
    <property type="term" value="F:ATP binding"/>
    <property type="evidence" value="ECO:0007669"/>
    <property type="project" value="UniProtKB-KW"/>
</dbReference>
<dbReference type="CDD" id="cd03249">
    <property type="entry name" value="ABC_MTABC3_MDL1_MDL2"/>
    <property type="match status" value="2"/>
</dbReference>
<comment type="subcellular location">
    <subcellularLocation>
        <location evidence="1">Cell membrane</location>
        <topology evidence="1">Multi-pass membrane protein</topology>
    </subcellularLocation>
</comment>
<feature type="domain" description="ABC transporter" evidence="13">
    <location>
        <begin position="423"/>
        <end position="668"/>
    </location>
</feature>
<evidence type="ECO:0000256" key="9">
    <source>
        <dbReference type="ARBA" id="ARBA00023136"/>
    </source>
</evidence>
<dbReference type="PROSITE" id="PS00211">
    <property type="entry name" value="ABC_TRANSPORTER_1"/>
    <property type="match status" value="2"/>
</dbReference>
<feature type="transmembrane region" description="Helical" evidence="12">
    <location>
        <begin position="324"/>
        <end position="343"/>
    </location>
</feature>
<feature type="transmembrane region" description="Helical" evidence="12">
    <location>
        <begin position="94"/>
        <end position="118"/>
    </location>
</feature>
<comment type="caution">
    <text evidence="15">The sequence shown here is derived from an EMBL/GenBank/DDBJ whole genome shotgun (WGS) entry which is preliminary data.</text>
</comment>
<feature type="transmembrane region" description="Helical" evidence="12">
    <location>
        <begin position="882"/>
        <end position="908"/>
    </location>
</feature>
<dbReference type="GO" id="GO:0015421">
    <property type="term" value="F:ABC-type oligopeptide transporter activity"/>
    <property type="evidence" value="ECO:0007669"/>
    <property type="project" value="TreeGrafter"/>
</dbReference>
<evidence type="ECO:0000256" key="7">
    <source>
        <dbReference type="ARBA" id="ARBA00022840"/>
    </source>
</evidence>
<dbReference type="PROSITE" id="PS50929">
    <property type="entry name" value="ABC_TM1F"/>
    <property type="match status" value="2"/>
</dbReference>
<name>A0AA38RNF5_9PEZI</name>
<accession>A0AA38RNF5</accession>
<keyword evidence="16" id="KW-1185">Reference proteome</keyword>
<keyword evidence="6" id="KW-0547">Nucleotide-binding</keyword>
<keyword evidence="5 12" id="KW-0812">Transmembrane</keyword>
<keyword evidence="7" id="KW-0067">ATP-binding</keyword>
<dbReference type="GO" id="GO:0005886">
    <property type="term" value="C:plasma membrane"/>
    <property type="evidence" value="ECO:0007669"/>
    <property type="project" value="UniProtKB-SubCell"/>
</dbReference>
<proteinExistence type="inferred from homology"/>
<feature type="transmembrane region" description="Helical" evidence="12">
    <location>
        <begin position="996"/>
        <end position="1016"/>
    </location>
</feature>
<evidence type="ECO:0000256" key="2">
    <source>
        <dbReference type="ARBA" id="ARBA00007577"/>
    </source>
</evidence>
<feature type="compositionally biased region" description="Low complexity" evidence="11">
    <location>
        <begin position="17"/>
        <end position="27"/>
    </location>
</feature>
<feature type="compositionally biased region" description="Basic and acidic residues" evidence="11">
    <location>
        <begin position="28"/>
        <end position="44"/>
    </location>
</feature>
<dbReference type="FunFam" id="1.20.1560.10:FF:000009">
    <property type="entry name" value="ABC transporter B family member 1"/>
    <property type="match status" value="1"/>
</dbReference>
<keyword evidence="8 12" id="KW-1133">Transmembrane helix</keyword>
<keyword evidence="3" id="KW-0813">Transport</keyword>
<dbReference type="Pfam" id="PF00005">
    <property type="entry name" value="ABC_tran"/>
    <property type="match status" value="2"/>
</dbReference>
<dbReference type="Gene3D" id="3.40.50.300">
    <property type="entry name" value="P-loop containing nucleotide triphosphate hydrolases"/>
    <property type="match status" value="2"/>
</dbReference>
<protein>
    <submittedName>
        <fullName evidence="15">P-loop containing nucleoside triphosphate hydrolase protein</fullName>
    </submittedName>
</protein>
<evidence type="ECO:0000256" key="4">
    <source>
        <dbReference type="ARBA" id="ARBA00022475"/>
    </source>
</evidence>
<evidence type="ECO:0000259" key="13">
    <source>
        <dbReference type="PROSITE" id="PS50893"/>
    </source>
</evidence>
<feature type="region of interest" description="Disordered" evidence="11">
    <location>
        <begin position="1"/>
        <end position="57"/>
    </location>
</feature>
<feature type="transmembrane region" description="Helical" evidence="12">
    <location>
        <begin position="221"/>
        <end position="240"/>
    </location>
</feature>
<feature type="transmembrane region" description="Helical" evidence="12">
    <location>
        <begin position="355"/>
        <end position="376"/>
    </location>
</feature>
<feature type="transmembrane region" description="Helical" evidence="12">
    <location>
        <begin position="1028"/>
        <end position="1052"/>
    </location>
</feature>
<evidence type="ECO:0000256" key="8">
    <source>
        <dbReference type="ARBA" id="ARBA00022989"/>
    </source>
</evidence>
<evidence type="ECO:0000256" key="12">
    <source>
        <dbReference type="SAM" id="Phobius"/>
    </source>
</evidence>
<feature type="domain" description="ABC transmembrane type-1" evidence="14">
    <location>
        <begin position="766"/>
        <end position="1057"/>
    </location>
</feature>
<dbReference type="Proteomes" id="UP001174694">
    <property type="component" value="Unassembled WGS sequence"/>
</dbReference>
<feature type="transmembrane region" description="Helical" evidence="12">
    <location>
        <begin position="810"/>
        <end position="834"/>
    </location>
</feature>
<dbReference type="CDD" id="cd18578">
    <property type="entry name" value="ABC_6TM_Pgp_ABCB1_D2_like"/>
    <property type="match status" value="1"/>
</dbReference>
<dbReference type="InterPro" id="IPR039421">
    <property type="entry name" value="Type_1_exporter"/>
</dbReference>
<evidence type="ECO:0000256" key="3">
    <source>
        <dbReference type="ARBA" id="ARBA00022448"/>
    </source>
</evidence>
<dbReference type="InterPro" id="IPR017871">
    <property type="entry name" value="ABC_transporter-like_CS"/>
</dbReference>
<evidence type="ECO:0000313" key="16">
    <source>
        <dbReference type="Proteomes" id="UP001174694"/>
    </source>
</evidence>
<dbReference type="InterPro" id="IPR003593">
    <property type="entry name" value="AAA+_ATPase"/>
</dbReference>
<dbReference type="GO" id="GO:0005743">
    <property type="term" value="C:mitochondrial inner membrane"/>
    <property type="evidence" value="ECO:0007669"/>
    <property type="project" value="TreeGrafter"/>
</dbReference>
<feature type="domain" description="ABC transmembrane type-1" evidence="14">
    <location>
        <begin position="99"/>
        <end position="388"/>
    </location>
</feature>
<dbReference type="PANTHER" id="PTHR43394">
    <property type="entry name" value="ATP-DEPENDENT PERMEASE MDL1, MITOCHONDRIAL"/>
    <property type="match status" value="1"/>
</dbReference>
<keyword evidence="4" id="KW-1003">Cell membrane</keyword>
<feature type="compositionally biased region" description="Basic and acidic residues" evidence="11">
    <location>
        <begin position="1"/>
        <end position="16"/>
    </location>
</feature>
<sequence>MAEINEKPKAPARESRGSSSRGASTETSQKEAERTLSALEKADSKVVPPAKTTDDDLYKHLPPDQAEILKRQVVTPEVKVGLITLYRYSTRNDIIFMTIGGICAIASGAILPLMTVIFGNLQGTFQDYFLGQGTYHHFMHTMTHLVLYFVYLAIGEFVTTYIATVTFIYTGEHIAAKIREHYLQSCLKQNIGFFDKLGSGEIVTRIGADTNLIQEGISEKVALTLAALATFVTAFIIGFVEYWKLTLILSSTVFALLFCMGGGSRFIVKYSKQNIDAYAQGGSVAEEVISSIRTAVAFGTQDRLARQYNTHLIRAEGFGFRVKGAIGVMVASMMCILFLNYGLTFWMGSRYLIDHVLSLSKVLIIGMSVMIGAFNLGNVAPHVQAFTTAVGAAAKIYNTIDRQSPIDSSSSEGDMPDHVEGNIVLENVTHIYPSRPEVVVMENVNLAISAGKTTALVGASGSGKSTIIGLVERFYEPVSGRVLLDGHDVRTLNIRWLRQHMSLVSQEPTLFGTTIYNNIRHGLIGTKHEHESEEKQKELIEDAARKAFAHDFITALPEGYETNVGERGFLLSGGQKQRIAIARAIVSDPKILLLDEATSALDSRSEGVVQAALEQASEGRTTIVIAHRLSTIRDAHNIVVMSNGKIVEQGTHDELLEKRGAYYTLVSAQTVAAVNELSAEEADAIDEQEEKLIRKMSSNKEADPQGFTADPDDNIADRLKRTETAQSASSRALRERKTAEAEKKYSLWTLMKLIASFNKDEWHLMIVGLVFSALCGGGNPVSSIFFAKIITGLSVPVTPEHIPHIKHEASFWSLMYLMLAFSMLICFSVQGVIFAKCSERLVHRVRDQAFRAMLRQDVEFFDRDENTAGSLTSFLSTETTHVAGLSGVTLGTIIMVTTTLVSALTLALAIGWKLALVCISTVPVLLACGFFRFWMLAHFQRRAKKAYSDSASFASEAITAIRTVASLTREDDVLNFYKESLDRQQRVSLISVLKSSLLYAAAQSFMFLCLALGFWYGGTLIAKYEYGMFQFFVVFMSVIFGAQSAGTVFSFAPDMGKAQHASAELKTLFDRKPTIDTWSEEGDKLESCDGMIEFRDVHFRYPTRPEVPVLRGLNLSVHPGQYVALVGASGCGKSTTIALLERFYDPLAGGIYIDDKEISSLNVNDYRSFIALVSQEPTLYAGTIRENILLGATHDVTDEQVEFACKEANIHDFILSLPEGFDTVVGSKGTLLSGGQKQRVAIARALVRDPKVLLLDEATSALDSESEHVVQQALDKAAKGRTTIAVAHRLSTIQKADVIYVFDQGRIVERGTHNELMKRNGRYAELVNLQSLEKHR</sequence>
<dbReference type="FunFam" id="3.40.50.300:FF:000302">
    <property type="entry name" value="ATP-binding cassette subfamily B member 5"/>
    <property type="match status" value="1"/>
</dbReference>
<reference evidence="15" key="1">
    <citation type="submission" date="2022-07" db="EMBL/GenBank/DDBJ databases">
        <title>Fungi with potential for degradation of polypropylene.</title>
        <authorList>
            <person name="Gostincar C."/>
        </authorList>
    </citation>
    <scope>NUCLEOTIDE SEQUENCE</scope>
    <source>
        <strain evidence="15">EXF-13308</strain>
    </source>
</reference>
<dbReference type="FunFam" id="1.20.1560.10:FF:000102">
    <property type="entry name" value="ABC multidrug transporter Mdr1"/>
    <property type="match status" value="1"/>
</dbReference>
<dbReference type="PROSITE" id="PS50893">
    <property type="entry name" value="ABC_TRANSPORTER_2"/>
    <property type="match status" value="2"/>
</dbReference>
<dbReference type="Pfam" id="PF00664">
    <property type="entry name" value="ABC_membrane"/>
    <property type="match status" value="2"/>
</dbReference>
<dbReference type="FunFam" id="3.40.50.300:FF:000251">
    <property type="entry name" value="ABC transporter B family member 19"/>
    <property type="match status" value="1"/>
</dbReference>
<dbReference type="InterPro" id="IPR027417">
    <property type="entry name" value="P-loop_NTPase"/>
</dbReference>
<evidence type="ECO:0000256" key="5">
    <source>
        <dbReference type="ARBA" id="ARBA00022692"/>
    </source>
</evidence>
<keyword evidence="15" id="KW-0378">Hydrolase</keyword>
<dbReference type="InterPro" id="IPR011527">
    <property type="entry name" value="ABC1_TM_dom"/>
</dbReference>
<evidence type="ECO:0000313" key="15">
    <source>
        <dbReference type="EMBL" id="KAJ9137261.1"/>
    </source>
</evidence>
<dbReference type="GO" id="GO:0090374">
    <property type="term" value="P:oligopeptide export from mitochondrion"/>
    <property type="evidence" value="ECO:0007669"/>
    <property type="project" value="TreeGrafter"/>
</dbReference>
<dbReference type="CDD" id="cd18577">
    <property type="entry name" value="ABC_6TM_Pgp_ABCB1_D1_like"/>
    <property type="match status" value="1"/>
</dbReference>
<dbReference type="GO" id="GO:0016887">
    <property type="term" value="F:ATP hydrolysis activity"/>
    <property type="evidence" value="ECO:0007669"/>
    <property type="project" value="InterPro"/>
</dbReference>